<dbReference type="Proteomes" id="UP000663854">
    <property type="component" value="Unassembled WGS sequence"/>
</dbReference>
<reference evidence="8" key="1">
    <citation type="submission" date="2021-02" db="EMBL/GenBank/DDBJ databases">
        <authorList>
            <person name="Nowell W R."/>
        </authorList>
    </citation>
    <scope>NUCLEOTIDE SEQUENCE</scope>
</reference>
<dbReference type="EMBL" id="CAJNOU010000186">
    <property type="protein sequence ID" value="CAF0906778.1"/>
    <property type="molecule type" value="Genomic_DNA"/>
</dbReference>
<evidence type="ECO:0000313" key="7">
    <source>
        <dbReference type="EMBL" id="CAF3619672.1"/>
    </source>
</evidence>
<evidence type="ECO:0000313" key="3">
    <source>
        <dbReference type="EMBL" id="CAF0906778.1"/>
    </source>
</evidence>
<dbReference type="Proteomes" id="UP000663882">
    <property type="component" value="Unassembled WGS sequence"/>
</dbReference>
<dbReference type="EMBL" id="CAJNOO010000339">
    <property type="protein sequence ID" value="CAF0911431.1"/>
    <property type="molecule type" value="Genomic_DNA"/>
</dbReference>
<organism evidence="8 10">
    <name type="scientific">Rotaria sordida</name>
    <dbReference type="NCBI Taxonomy" id="392033"/>
    <lineage>
        <taxon>Eukaryota</taxon>
        <taxon>Metazoa</taxon>
        <taxon>Spiralia</taxon>
        <taxon>Gnathifera</taxon>
        <taxon>Rotifera</taxon>
        <taxon>Eurotatoria</taxon>
        <taxon>Bdelloidea</taxon>
        <taxon>Philodinida</taxon>
        <taxon>Philodinidae</taxon>
        <taxon>Rotaria</taxon>
    </lineage>
</organism>
<dbReference type="Proteomes" id="UP000663874">
    <property type="component" value="Unassembled WGS sequence"/>
</dbReference>
<dbReference type="EMBL" id="CAJNOL010000195">
    <property type="protein sequence ID" value="CAF0924396.1"/>
    <property type="molecule type" value="Genomic_DNA"/>
</dbReference>
<feature type="region of interest" description="Disordered" evidence="1">
    <location>
        <begin position="51"/>
        <end position="77"/>
    </location>
</feature>
<evidence type="ECO:0000313" key="2">
    <source>
        <dbReference type="EMBL" id="CAF0901775.1"/>
    </source>
</evidence>
<dbReference type="EMBL" id="CAJNOH010000141">
    <property type="protein sequence ID" value="CAF0901775.1"/>
    <property type="molecule type" value="Genomic_DNA"/>
</dbReference>
<evidence type="ECO:0000313" key="10">
    <source>
        <dbReference type="Proteomes" id="UP000663874"/>
    </source>
</evidence>
<evidence type="ECO:0000313" key="8">
    <source>
        <dbReference type="EMBL" id="CAF3726078.1"/>
    </source>
</evidence>
<dbReference type="Proteomes" id="UP000663823">
    <property type="component" value="Unassembled WGS sequence"/>
</dbReference>
<proteinExistence type="predicted"/>
<keyword evidence="9" id="KW-1185">Reference proteome</keyword>
<evidence type="ECO:0000313" key="9">
    <source>
        <dbReference type="Proteomes" id="UP000663870"/>
    </source>
</evidence>
<dbReference type="EMBL" id="CAJNOL010000186">
    <property type="protein sequence ID" value="CAF0917455.1"/>
    <property type="molecule type" value="Genomic_DNA"/>
</dbReference>
<evidence type="ECO:0000313" key="4">
    <source>
        <dbReference type="EMBL" id="CAF0911431.1"/>
    </source>
</evidence>
<evidence type="ECO:0000256" key="1">
    <source>
        <dbReference type="SAM" id="MobiDB-lite"/>
    </source>
</evidence>
<dbReference type="AlphaFoldDB" id="A0A818WMT5"/>
<feature type="compositionally biased region" description="Polar residues" evidence="1">
    <location>
        <begin position="56"/>
        <end position="69"/>
    </location>
</feature>
<sequence>MEATNQESKSPAELLQLQVELDKTEAEYKLIGKCQIIVSNYGSINGGNMRGDDKMMNNSSPLSATTHDTVLNDEDKN</sequence>
<evidence type="ECO:0000313" key="6">
    <source>
        <dbReference type="EMBL" id="CAF0924396.1"/>
    </source>
</evidence>
<dbReference type="Proteomes" id="UP000663870">
    <property type="component" value="Unassembled WGS sequence"/>
</dbReference>
<evidence type="ECO:0000313" key="5">
    <source>
        <dbReference type="EMBL" id="CAF0917455.1"/>
    </source>
</evidence>
<protein>
    <submittedName>
        <fullName evidence="8">Uncharacterized protein</fullName>
    </submittedName>
</protein>
<accession>A0A818WMT5</accession>
<name>A0A818WMT5_9BILA</name>
<gene>
    <name evidence="8" type="ORF">FNK824_LOCUS10788</name>
    <name evidence="6" type="ORF">JXQ802_LOCUS10292</name>
    <name evidence="5" type="ORF">JXQ802_LOCUS9952</name>
    <name evidence="7" type="ORF">OTI717_LOCUS7736</name>
    <name evidence="2" type="ORF">PYM288_LOCUS9561</name>
    <name evidence="4" type="ORF">RFH988_LOCUS9507</name>
    <name evidence="3" type="ORF">SEV965_LOCUS5929</name>
</gene>
<comment type="caution">
    <text evidence="8">The sequence shown here is derived from an EMBL/GenBank/DDBJ whole genome shotgun (WGS) entry which is preliminary data.</text>
</comment>
<dbReference type="Proteomes" id="UP000663889">
    <property type="component" value="Unassembled WGS sequence"/>
</dbReference>
<dbReference type="EMBL" id="CAJOBE010001233">
    <property type="protein sequence ID" value="CAF3726078.1"/>
    <property type="molecule type" value="Genomic_DNA"/>
</dbReference>
<dbReference type="EMBL" id="CAJOAX010000591">
    <property type="protein sequence ID" value="CAF3619672.1"/>
    <property type="molecule type" value="Genomic_DNA"/>
</dbReference>